<dbReference type="SUPFAM" id="SSF88697">
    <property type="entry name" value="PUA domain-like"/>
    <property type="match status" value="1"/>
</dbReference>
<feature type="domain" description="ASCH" evidence="1">
    <location>
        <begin position="5"/>
        <end position="99"/>
    </location>
</feature>
<protein>
    <submittedName>
        <fullName evidence="3">ASCH domain-containing protein</fullName>
    </submittedName>
</protein>
<dbReference type="SMART" id="SM01022">
    <property type="entry name" value="ASCH"/>
    <property type="match status" value="1"/>
</dbReference>
<evidence type="ECO:0000313" key="3">
    <source>
        <dbReference type="EMBL" id="ELV3682479.1"/>
    </source>
</evidence>
<dbReference type="Pfam" id="PF04266">
    <property type="entry name" value="ASCH"/>
    <property type="match status" value="1"/>
</dbReference>
<proteinExistence type="predicted"/>
<dbReference type="InterPro" id="IPR007374">
    <property type="entry name" value="ASCH_domain"/>
</dbReference>
<dbReference type="Proteomes" id="UP001279522">
    <property type="component" value="Unassembled WGS sequence"/>
</dbReference>
<dbReference type="Proteomes" id="UP000789647">
    <property type="component" value="Chromosome"/>
</dbReference>
<evidence type="ECO:0000313" key="4">
    <source>
        <dbReference type="Proteomes" id="UP000789647"/>
    </source>
</evidence>
<evidence type="ECO:0000313" key="2">
    <source>
        <dbReference type="EMBL" id="CAH6589857.1"/>
    </source>
</evidence>
<evidence type="ECO:0000259" key="1">
    <source>
        <dbReference type="SMART" id="SM01022"/>
    </source>
</evidence>
<dbReference type="AlphaFoldDB" id="A0AAD1TVM4"/>
<accession>A0AAD1TVM4</accession>
<dbReference type="EMBL" id="OW995941">
    <property type="protein sequence ID" value="CAH6589857.1"/>
    <property type="molecule type" value="Genomic_DNA"/>
</dbReference>
<organism evidence="2 4">
    <name type="scientific">Citrobacter freundii</name>
    <dbReference type="NCBI Taxonomy" id="546"/>
    <lineage>
        <taxon>Bacteria</taxon>
        <taxon>Pseudomonadati</taxon>
        <taxon>Pseudomonadota</taxon>
        <taxon>Gammaproteobacteria</taxon>
        <taxon>Enterobacterales</taxon>
        <taxon>Enterobacteriaceae</taxon>
        <taxon>Citrobacter</taxon>
        <taxon>Citrobacter freundii complex</taxon>
    </lineage>
</organism>
<dbReference type="Gene3D" id="2.30.130.30">
    <property type="entry name" value="Hypothetical protein"/>
    <property type="match status" value="1"/>
</dbReference>
<dbReference type="RefSeq" id="WP_071687318.1">
    <property type="nucleotide sequence ID" value="NZ_CAYEWG010000051.1"/>
</dbReference>
<gene>
    <name evidence="2" type="ORF">AI2935V1_2462</name>
    <name evidence="3" type="ORF">SGX49_004982</name>
</gene>
<reference evidence="3" key="2">
    <citation type="submission" date="2023-05" db="EMBL/GenBank/DDBJ databases">
        <authorList>
            <consortium name="Clinical and Environmental Microbiology Branch: Whole genome sequencing antimicrobial resistance pathogens in the healthcare setting"/>
        </authorList>
    </citation>
    <scope>NUCLEOTIDE SEQUENCE</scope>
    <source>
        <strain evidence="3">2023GN-00287</strain>
    </source>
</reference>
<dbReference type="InterPro" id="IPR015947">
    <property type="entry name" value="PUA-like_sf"/>
</dbReference>
<sequence>MKVLLSIKPEFAEKILNGTKKFEFRKGIFKNNNITTVVIYATMPVGKIVGQFSIDEILKNDPESLWVKTKKYAGISKNFFDSYYSGRETAYAIKVGEVERFEVPLPLSSLGDGIKAPQSFLYL</sequence>
<reference evidence="2" key="1">
    <citation type="submission" date="2022-05" db="EMBL/GenBank/DDBJ databases">
        <authorList>
            <person name="Alioto T."/>
            <person name="Alioto T."/>
            <person name="Gomez Garrido J."/>
        </authorList>
    </citation>
    <scope>NUCLEOTIDE SEQUENCE</scope>
    <source>
        <strain evidence="2">112</strain>
    </source>
</reference>
<name>A0AAD1TVM4_CITFR</name>
<dbReference type="EMBL" id="ABOSXX010000045">
    <property type="protein sequence ID" value="ELV3682479.1"/>
    <property type="molecule type" value="Genomic_DNA"/>
</dbReference>